<reference evidence="2 3" key="1">
    <citation type="journal article" date="2019" name="Sci. Rep.">
        <title>Orb-weaving spider Araneus ventricosus genome elucidates the spidroin gene catalogue.</title>
        <authorList>
            <person name="Kono N."/>
            <person name="Nakamura H."/>
            <person name="Ohtoshi R."/>
            <person name="Moran D.A.P."/>
            <person name="Shinohara A."/>
            <person name="Yoshida Y."/>
            <person name="Fujiwara M."/>
            <person name="Mori M."/>
            <person name="Tomita M."/>
            <person name="Arakawa K."/>
        </authorList>
    </citation>
    <scope>NUCLEOTIDE SEQUENCE [LARGE SCALE GENOMIC DNA]</scope>
</reference>
<sequence length="97" mass="11257">MLGRESYRGKHGMTGRGQAWTPDLGDHFEDLATSATNRRDCRKCDYFLDTSIRRGDTRMYEIIQCDVTASRARVYKRRQPKGGMTSEFRPQSFLESQ</sequence>
<dbReference type="EMBL" id="BGPR01033984">
    <property type="protein sequence ID" value="GBO08133.1"/>
    <property type="molecule type" value="Genomic_DNA"/>
</dbReference>
<evidence type="ECO:0000313" key="3">
    <source>
        <dbReference type="Proteomes" id="UP000499080"/>
    </source>
</evidence>
<gene>
    <name evidence="2" type="ORF">AVEN_253258_1</name>
</gene>
<dbReference type="Proteomes" id="UP000499080">
    <property type="component" value="Unassembled WGS sequence"/>
</dbReference>
<dbReference type="AlphaFoldDB" id="A0A4Y2U6M0"/>
<accession>A0A4Y2U6M0</accession>
<evidence type="ECO:0000313" key="2">
    <source>
        <dbReference type="EMBL" id="GBO08133.1"/>
    </source>
</evidence>
<evidence type="ECO:0000256" key="1">
    <source>
        <dbReference type="SAM" id="MobiDB-lite"/>
    </source>
</evidence>
<protein>
    <submittedName>
        <fullName evidence="2">Uncharacterized protein</fullName>
    </submittedName>
</protein>
<keyword evidence="3" id="KW-1185">Reference proteome</keyword>
<proteinExistence type="predicted"/>
<comment type="caution">
    <text evidence="2">The sequence shown here is derived from an EMBL/GenBank/DDBJ whole genome shotgun (WGS) entry which is preliminary data.</text>
</comment>
<organism evidence="2 3">
    <name type="scientific">Araneus ventricosus</name>
    <name type="common">Orbweaver spider</name>
    <name type="synonym">Epeira ventricosa</name>
    <dbReference type="NCBI Taxonomy" id="182803"/>
    <lineage>
        <taxon>Eukaryota</taxon>
        <taxon>Metazoa</taxon>
        <taxon>Ecdysozoa</taxon>
        <taxon>Arthropoda</taxon>
        <taxon>Chelicerata</taxon>
        <taxon>Arachnida</taxon>
        <taxon>Araneae</taxon>
        <taxon>Araneomorphae</taxon>
        <taxon>Entelegynae</taxon>
        <taxon>Araneoidea</taxon>
        <taxon>Araneidae</taxon>
        <taxon>Araneus</taxon>
    </lineage>
</organism>
<feature type="region of interest" description="Disordered" evidence="1">
    <location>
        <begin position="78"/>
        <end position="97"/>
    </location>
</feature>
<name>A0A4Y2U6M0_ARAVE</name>